<reference evidence="3" key="2">
    <citation type="submission" date="2015-01" db="EMBL/GenBank/DDBJ databases">
        <title>Evolutionary Origins and Diversification of the Mycorrhizal Mutualists.</title>
        <authorList>
            <consortium name="DOE Joint Genome Institute"/>
            <consortium name="Mycorrhizal Genomics Consortium"/>
            <person name="Kohler A."/>
            <person name="Kuo A."/>
            <person name="Nagy L.G."/>
            <person name="Floudas D."/>
            <person name="Copeland A."/>
            <person name="Barry K.W."/>
            <person name="Cichocki N."/>
            <person name="Veneault-Fourrey C."/>
            <person name="LaButti K."/>
            <person name="Lindquist E.A."/>
            <person name="Lipzen A."/>
            <person name="Lundell T."/>
            <person name="Morin E."/>
            <person name="Murat C."/>
            <person name="Riley R."/>
            <person name="Ohm R."/>
            <person name="Sun H."/>
            <person name="Tunlid A."/>
            <person name="Henrissat B."/>
            <person name="Grigoriev I.V."/>
            <person name="Hibbett D.S."/>
            <person name="Martin F."/>
        </authorList>
    </citation>
    <scope>NUCLEOTIDE SEQUENCE [LARGE SCALE GENOMIC DNA]</scope>
    <source>
        <strain evidence="3">441</strain>
    </source>
</reference>
<evidence type="ECO:0000313" key="2">
    <source>
        <dbReference type="EMBL" id="KIK25919.1"/>
    </source>
</evidence>
<keyword evidence="3" id="KW-1185">Reference proteome</keyword>
<sequence>MNRDRSQAHSDLHKLRKTLDNYSARLEGSLAHSENLLKENKELRAKVKQIPDLIRQREALARDIEVAREESSTLRKEYGQMTALLDDRTSELKGAQSFLTTADTFSGTEVLNTLQRLNSEVLQHTAFIAESMIESYMPDKALMKTEKQMAGANRVSGVIGRTIVHFLGTKKHRDDPILVQIAFQAYFAHVLQWIACAWSIGGDETQNQLIDEIYEKVRDTEAQAISGRWRALTRGNMPRKQRDEPQLTSLLTTKILSGLVDILLAAGCNASQAELVTALSSKFGDKISFLVTLAVRVNKIVGEDVTSGDLEVLAVPPASLFDPASMEDVYNEASSGTGARVLCTTDLGLRKRVRVFMTGEKEKQWALTTLLKPKVALESVVEIMDD</sequence>
<organism evidence="2 3">
    <name type="scientific">Pisolithus microcarpus 441</name>
    <dbReference type="NCBI Taxonomy" id="765257"/>
    <lineage>
        <taxon>Eukaryota</taxon>
        <taxon>Fungi</taxon>
        <taxon>Dikarya</taxon>
        <taxon>Basidiomycota</taxon>
        <taxon>Agaricomycotina</taxon>
        <taxon>Agaricomycetes</taxon>
        <taxon>Agaricomycetidae</taxon>
        <taxon>Boletales</taxon>
        <taxon>Sclerodermatineae</taxon>
        <taxon>Pisolithaceae</taxon>
        <taxon>Pisolithus</taxon>
    </lineage>
</organism>
<accession>A0A0C9ZIY5</accession>
<protein>
    <submittedName>
        <fullName evidence="2">Uncharacterized protein</fullName>
    </submittedName>
</protein>
<dbReference type="EMBL" id="KN833705">
    <property type="protein sequence ID" value="KIK25919.1"/>
    <property type="molecule type" value="Genomic_DNA"/>
</dbReference>
<dbReference type="Proteomes" id="UP000054018">
    <property type="component" value="Unassembled WGS sequence"/>
</dbReference>
<dbReference type="HOGENOM" id="CLU_031481_1_1_1"/>
<evidence type="ECO:0000256" key="1">
    <source>
        <dbReference type="SAM" id="Coils"/>
    </source>
</evidence>
<gene>
    <name evidence="2" type="ORF">PISMIDRAFT_96179</name>
</gene>
<proteinExistence type="predicted"/>
<dbReference type="OrthoDB" id="3222645at2759"/>
<evidence type="ECO:0000313" key="3">
    <source>
        <dbReference type="Proteomes" id="UP000054018"/>
    </source>
</evidence>
<keyword evidence="1" id="KW-0175">Coiled coil</keyword>
<name>A0A0C9ZIY5_9AGAM</name>
<reference evidence="2 3" key="1">
    <citation type="submission" date="2014-04" db="EMBL/GenBank/DDBJ databases">
        <authorList>
            <consortium name="DOE Joint Genome Institute"/>
            <person name="Kuo A."/>
            <person name="Kohler A."/>
            <person name="Costa M.D."/>
            <person name="Nagy L.G."/>
            <person name="Floudas D."/>
            <person name="Copeland A."/>
            <person name="Barry K.W."/>
            <person name="Cichocki N."/>
            <person name="Veneault-Fourrey C."/>
            <person name="LaButti K."/>
            <person name="Lindquist E.A."/>
            <person name="Lipzen A."/>
            <person name="Lundell T."/>
            <person name="Morin E."/>
            <person name="Murat C."/>
            <person name="Sun H."/>
            <person name="Tunlid A."/>
            <person name="Henrissat B."/>
            <person name="Grigoriev I.V."/>
            <person name="Hibbett D.S."/>
            <person name="Martin F."/>
            <person name="Nordberg H.P."/>
            <person name="Cantor M.N."/>
            <person name="Hua S.X."/>
        </authorList>
    </citation>
    <scope>NUCLEOTIDE SEQUENCE [LARGE SCALE GENOMIC DNA]</scope>
    <source>
        <strain evidence="2 3">441</strain>
    </source>
</reference>
<dbReference type="AlphaFoldDB" id="A0A0C9ZIY5"/>
<feature type="coiled-coil region" evidence="1">
    <location>
        <begin position="50"/>
        <end position="77"/>
    </location>
</feature>